<keyword evidence="4 6" id="KW-0233">DNA recombination</keyword>
<dbReference type="SUPFAM" id="SSF46929">
    <property type="entry name" value="DNA helicase RuvA subunit, C-terminal domain"/>
    <property type="match status" value="1"/>
</dbReference>
<comment type="subcellular location">
    <subcellularLocation>
        <location evidence="6">Cytoplasm</location>
    </subcellularLocation>
</comment>
<dbReference type="AlphaFoldDB" id="A0A1F4UE12"/>
<dbReference type="Gene3D" id="1.10.8.10">
    <property type="entry name" value="DNA helicase RuvA subunit, C-terminal domain"/>
    <property type="match status" value="1"/>
</dbReference>
<feature type="domain" description="Helix-hairpin-helix DNA-binding motif class 1" evidence="7">
    <location>
        <begin position="72"/>
        <end position="91"/>
    </location>
</feature>
<comment type="domain">
    <text evidence="6">Has three domains with a flexible linker between the domains II and III and assumes an 'L' shape. Domain III is highly mobile and contacts RuvB.</text>
</comment>
<dbReference type="Proteomes" id="UP000177025">
    <property type="component" value="Unassembled WGS sequence"/>
</dbReference>
<dbReference type="Pfam" id="PF07499">
    <property type="entry name" value="RuvA_C"/>
    <property type="match status" value="1"/>
</dbReference>
<comment type="caution">
    <text evidence="6">Lacks conserved residue(s) required for the propagation of feature annotation.</text>
</comment>
<keyword evidence="8" id="KW-0378">Hydrolase</keyword>
<dbReference type="SMART" id="SM00278">
    <property type="entry name" value="HhH1"/>
    <property type="match status" value="2"/>
</dbReference>
<evidence type="ECO:0000256" key="6">
    <source>
        <dbReference type="HAMAP-Rule" id="MF_00031"/>
    </source>
</evidence>
<dbReference type="InterPro" id="IPR010994">
    <property type="entry name" value="RuvA_2-like"/>
</dbReference>
<dbReference type="Gene3D" id="1.10.150.20">
    <property type="entry name" value="5' to 3' exonuclease, C-terminal subdomain"/>
    <property type="match status" value="1"/>
</dbReference>
<dbReference type="SUPFAM" id="SSF50249">
    <property type="entry name" value="Nucleic acid-binding proteins"/>
    <property type="match status" value="1"/>
</dbReference>
<evidence type="ECO:0000256" key="3">
    <source>
        <dbReference type="ARBA" id="ARBA00023125"/>
    </source>
</evidence>
<evidence type="ECO:0000313" key="8">
    <source>
        <dbReference type="EMBL" id="OGC43159.1"/>
    </source>
</evidence>
<dbReference type="GO" id="GO:0048476">
    <property type="term" value="C:Holliday junction resolvase complex"/>
    <property type="evidence" value="ECO:0007669"/>
    <property type="project" value="UniProtKB-UniRule"/>
</dbReference>
<dbReference type="Pfam" id="PF14520">
    <property type="entry name" value="HHH_5"/>
    <property type="match status" value="1"/>
</dbReference>
<dbReference type="InterPro" id="IPR013849">
    <property type="entry name" value="DNA_helicase_Holl-junc_RuvA_I"/>
</dbReference>
<dbReference type="NCBIfam" id="TIGR00084">
    <property type="entry name" value="ruvA"/>
    <property type="match status" value="1"/>
</dbReference>
<keyword evidence="1 6" id="KW-0963">Cytoplasm</keyword>
<evidence type="ECO:0000256" key="1">
    <source>
        <dbReference type="ARBA" id="ARBA00022490"/>
    </source>
</evidence>
<dbReference type="InterPro" id="IPR003583">
    <property type="entry name" value="Hlx-hairpin-Hlx_DNA-bd_motif"/>
</dbReference>
<dbReference type="SUPFAM" id="SSF47781">
    <property type="entry name" value="RuvA domain 2-like"/>
    <property type="match status" value="1"/>
</dbReference>
<comment type="function">
    <text evidence="6">The RuvA-RuvB-RuvC complex processes Holliday junction (HJ) DNA during genetic recombination and DNA repair, while the RuvA-RuvB complex plays an important role in the rescue of blocked DNA replication forks via replication fork reversal (RFR). RuvA specifically binds to HJ cruciform DNA, conferring on it an open structure. The RuvB hexamer acts as an ATP-dependent pump, pulling dsDNA into and through the RuvAB complex. HJ branch migration allows RuvC to scan DNA until it finds its consensus sequence, where it cleaves and resolves the cruciform DNA.</text>
</comment>
<dbReference type="InterPro" id="IPR011114">
    <property type="entry name" value="RuvA_C"/>
</dbReference>
<proteinExistence type="inferred from homology"/>
<dbReference type="GO" id="GO:0000400">
    <property type="term" value="F:four-way junction DNA binding"/>
    <property type="evidence" value="ECO:0007669"/>
    <property type="project" value="UniProtKB-UniRule"/>
</dbReference>
<dbReference type="GO" id="GO:0005524">
    <property type="term" value="F:ATP binding"/>
    <property type="evidence" value="ECO:0007669"/>
    <property type="project" value="InterPro"/>
</dbReference>
<evidence type="ECO:0000256" key="4">
    <source>
        <dbReference type="ARBA" id="ARBA00023172"/>
    </source>
</evidence>
<feature type="region of interest" description="Domain III" evidence="6">
    <location>
        <begin position="136"/>
        <end position="180"/>
    </location>
</feature>
<reference evidence="8 9" key="1">
    <citation type="journal article" date="2016" name="Nat. Commun.">
        <title>Thousands of microbial genomes shed light on interconnected biogeochemical processes in an aquifer system.</title>
        <authorList>
            <person name="Anantharaman K."/>
            <person name="Brown C.T."/>
            <person name="Hug L.A."/>
            <person name="Sharon I."/>
            <person name="Castelle C.J."/>
            <person name="Probst A.J."/>
            <person name="Thomas B.C."/>
            <person name="Singh A."/>
            <person name="Wilkins M.J."/>
            <person name="Karaoz U."/>
            <person name="Brodie E.L."/>
            <person name="Williams K.H."/>
            <person name="Hubbard S.S."/>
            <person name="Banfield J.F."/>
        </authorList>
    </citation>
    <scope>NUCLEOTIDE SEQUENCE [LARGE SCALE GENOMIC DNA]</scope>
</reference>
<comment type="similarity">
    <text evidence="6">Belongs to the RuvA family.</text>
</comment>
<dbReference type="CDD" id="cd14332">
    <property type="entry name" value="UBA_RuvA_C"/>
    <property type="match status" value="1"/>
</dbReference>
<accession>A0A1F4UE12</accession>
<keyword evidence="3 6" id="KW-0238">DNA-binding</keyword>
<keyword evidence="2 6" id="KW-0227">DNA damage</keyword>
<protein>
    <recommendedName>
        <fullName evidence="6">Holliday junction branch migration complex subunit RuvA</fullName>
    </recommendedName>
</protein>
<dbReference type="Gene3D" id="2.40.50.140">
    <property type="entry name" value="Nucleic acid-binding proteins"/>
    <property type="match status" value="1"/>
</dbReference>
<comment type="subunit">
    <text evidence="6">Homotetramer. Forms an RuvA(8)-RuvB(12)-Holliday junction (HJ) complex. HJ DNA is sandwiched between 2 RuvA tetramers; dsDNA enters through RuvA and exits via RuvB. An RuvB hexamer assembles on each DNA strand where it exits the tetramer. Each RuvB hexamer is contacted by two RuvA subunits (via domain III) on 2 adjacent RuvB subunits; this complex drives branch migration. In the full resolvosome a probable DNA-RuvA(4)-RuvB(12)-RuvC(2) complex forms which resolves the HJ.</text>
</comment>
<dbReference type="Pfam" id="PF01330">
    <property type="entry name" value="RuvA_N"/>
    <property type="match status" value="1"/>
</dbReference>
<dbReference type="InterPro" id="IPR012340">
    <property type="entry name" value="NA-bd_OB-fold"/>
</dbReference>
<keyword evidence="8" id="KW-0347">Helicase</keyword>
<dbReference type="GO" id="GO:0006310">
    <property type="term" value="P:DNA recombination"/>
    <property type="evidence" value="ECO:0007669"/>
    <property type="project" value="UniProtKB-UniRule"/>
</dbReference>
<evidence type="ECO:0000256" key="2">
    <source>
        <dbReference type="ARBA" id="ARBA00022763"/>
    </source>
</evidence>
<dbReference type="GO" id="GO:0006281">
    <property type="term" value="P:DNA repair"/>
    <property type="evidence" value="ECO:0007669"/>
    <property type="project" value="UniProtKB-UniRule"/>
</dbReference>
<keyword evidence="5 6" id="KW-0234">DNA repair</keyword>
<dbReference type="InterPro" id="IPR000085">
    <property type="entry name" value="RuvA"/>
</dbReference>
<dbReference type="GO" id="GO:0005737">
    <property type="term" value="C:cytoplasm"/>
    <property type="evidence" value="ECO:0007669"/>
    <property type="project" value="UniProtKB-SubCell"/>
</dbReference>
<dbReference type="EMBL" id="MEUM01000034">
    <property type="protein sequence ID" value="OGC43159.1"/>
    <property type="molecule type" value="Genomic_DNA"/>
</dbReference>
<evidence type="ECO:0000259" key="7">
    <source>
        <dbReference type="SMART" id="SM00278"/>
    </source>
</evidence>
<evidence type="ECO:0000256" key="5">
    <source>
        <dbReference type="ARBA" id="ARBA00023204"/>
    </source>
</evidence>
<organism evidence="8 9">
    <name type="scientific">candidate division WOR-3 bacterium RBG_13_43_14</name>
    <dbReference type="NCBI Taxonomy" id="1802590"/>
    <lineage>
        <taxon>Bacteria</taxon>
        <taxon>Bacteria division WOR-3</taxon>
    </lineage>
</organism>
<keyword evidence="8" id="KW-0547">Nucleotide-binding</keyword>
<dbReference type="HAMAP" id="MF_00031">
    <property type="entry name" value="DNA_HJ_migration_RuvA"/>
    <property type="match status" value="1"/>
</dbReference>
<sequence length="180" mass="19626">MIGRLRGTISDIQPPFLILDISGIGFSIEAPISLFGKIKNNQELTLYTKTRIKEDELLLYGFSTIEDLKLFNNLTSVTGVGPKSALNILGRFSAREIEQAIDAEDVELLASVPKVGKKIASKIVLDLKGKLTFAESSGNLQQAVNALCSLGLSRNEAQEKLKGLSNKLPVEELIKEALKK</sequence>
<keyword evidence="8" id="KW-0067">ATP-binding</keyword>
<feature type="domain" description="Helix-hairpin-helix DNA-binding motif class 1" evidence="7">
    <location>
        <begin position="107"/>
        <end position="126"/>
    </location>
</feature>
<dbReference type="GO" id="GO:0009378">
    <property type="term" value="F:four-way junction helicase activity"/>
    <property type="evidence" value="ECO:0007669"/>
    <property type="project" value="InterPro"/>
</dbReference>
<dbReference type="GO" id="GO:0009379">
    <property type="term" value="C:Holliday junction helicase complex"/>
    <property type="evidence" value="ECO:0007669"/>
    <property type="project" value="InterPro"/>
</dbReference>
<dbReference type="InterPro" id="IPR036267">
    <property type="entry name" value="RuvA_C_sf"/>
</dbReference>
<gene>
    <name evidence="6" type="primary">ruvA</name>
    <name evidence="8" type="ORF">A2Y85_07235</name>
</gene>
<name>A0A1F4UE12_UNCW3</name>
<comment type="caution">
    <text evidence="8">The sequence shown here is derived from an EMBL/GenBank/DDBJ whole genome shotgun (WGS) entry which is preliminary data.</text>
</comment>
<evidence type="ECO:0000313" key="9">
    <source>
        <dbReference type="Proteomes" id="UP000177025"/>
    </source>
</evidence>